<organism evidence="2">
    <name type="scientific">Arundo donax</name>
    <name type="common">Giant reed</name>
    <name type="synonym">Donax arundinaceus</name>
    <dbReference type="NCBI Taxonomy" id="35708"/>
    <lineage>
        <taxon>Eukaryota</taxon>
        <taxon>Viridiplantae</taxon>
        <taxon>Streptophyta</taxon>
        <taxon>Embryophyta</taxon>
        <taxon>Tracheophyta</taxon>
        <taxon>Spermatophyta</taxon>
        <taxon>Magnoliopsida</taxon>
        <taxon>Liliopsida</taxon>
        <taxon>Poales</taxon>
        <taxon>Poaceae</taxon>
        <taxon>PACMAD clade</taxon>
        <taxon>Arundinoideae</taxon>
        <taxon>Arundineae</taxon>
        <taxon>Arundo</taxon>
    </lineage>
</organism>
<accession>A0A0A9GCE3</accession>
<reference evidence="2" key="2">
    <citation type="journal article" date="2015" name="Data Brief">
        <title>Shoot transcriptome of the giant reed, Arundo donax.</title>
        <authorList>
            <person name="Barrero R.A."/>
            <person name="Guerrero F.D."/>
            <person name="Moolhuijzen P."/>
            <person name="Goolsby J.A."/>
            <person name="Tidwell J."/>
            <person name="Bellgard S.E."/>
            <person name="Bellgard M.I."/>
        </authorList>
    </citation>
    <scope>NUCLEOTIDE SEQUENCE</scope>
    <source>
        <tissue evidence="2">Shoot tissue taken approximately 20 cm above the soil surface</tissue>
    </source>
</reference>
<dbReference type="EMBL" id="GBRH01175744">
    <property type="protein sequence ID" value="JAE22152.1"/>
    <property type="molecule type" value="Transcribed_RNA"/>
</dbReference>
<proteinExistence type="predicted"/>
<feature type="region of interest" description="Disordered" evidence="1">
    <location>
        <begin position="1"/>
        <end position="31"/>
    </location>
</feature>
<protein>
    <submittedName>
        <fullName evidence="2">Uncharacterized protein</fullName>
    </submittedName>
</protein>
<evidence type="ECO:0000256" key="1">
    <source>
        <dbReference type="SAM" id="MobiDB-lite"/>
    </source>
</evidence>
<sequence length="31" mass="3538">MPRIMSSKWPSGRSKAPIPKTKSASRRILRN</sequence>
<reference evidence="2" key="1">
    <citation type="submission" date="2014-09" db="EMBL/GenBank/DDBJ databases">
        <authorList>
            <person name="Magalhaes I.L.F."/>
            <person name="Oliveira U."/>
            <person name="Santos F.R."/>
            <person name="Vidigal T.H.D.A."/>
            <person name="Brescovit A.D."/>
            <person name="Santos A.J."/>
        </authorList>
    </citation>
    <scope>NUCLEOTIDE SEQUENCE</scope>
    <source>
        <tissue evidence="2">Shoot tissue taken approximately 20 cm above the soil surface</tissue>
    </source>
</reference>
<dbReference type="AlphaFoldDB" id="A0A0A9GCE3"/>
<name>A0A0A9GCE3_ARUDO</name>
<evidence type="ECO:0000313" key="2">
    <source>
        <dbReference type="EMBL" id="JAE22152.1"/>
    </source>
</evidence>